<comment type="caution">
    <text evidence="2">The sequence shown here is derived from an EMBL/GenBank/DDBJ whole genome shotgun (WGS) entry which is preliminary data.</text>
</comment>
<keyword evidence="1" id="KW-0472">Membrane</keyword>
<gene>
    <name evidence="2" type="ORF">HSACCH_00836</name>
</gene>
<proteinExistence type="predicted"/>
<name>M5ECT4_9FIRM</name>
<organism evidence="2 3">
    <name type="scientific">Halanaerobium saccharolyticum subsp. saccharolyticum DSM 6643</name>
    <dbReference type="NCBI Taxonomy" id="1293054"/>
    <lineage>
        <taxon>Bacteria</taxon>
        <taxon>Bacillati</taxon>
        <taxon>Bacillota</taxon>
        <taxon>Clostridia</taxon>
        <taxon>Halanaerobiales</taxon>
        <taxon>Halanaerobiaceae</taxon>
        <taxon>Halanaerobium</taxon>
    </lineage>
</organism>
<reference evidence="3" key="1">
    <citation type="journal article" date="2013" name="Genome Announc.">
        <title>Genome Sequence of Halanaerobium saccharolyticum subsp. saccharolyticum Strain DSM 6643T, a Halophilic Hydrogen-Producing Bacterium.</title>
        <authorList>
            <person name="Kivisto A."/>
            <person name="Larjo A."/>
            <person name="Ciranna A."/>
            <person name="Santala V."/>
            <person name="Roos C."/>
            <person name="Karp M."/>
        </authorList>
    </citation>
    <scope>NUCLEOTIDE SEQUENCE [LARGE SCALE GENOMIC DNA]</scope>
    <source>
        <strain evidence="3">DSM 6643</strain>
    </source>
</reference>
<dbReference type="Gene3D" id="2.60.40.1120">
    <property type="entry name" value="Carboxypeptidase-like, regulatory domain"/>
    <property type="match status" value="1"/>
</dbReference>
<dbReference type="OrthoDB" id="9826513at2"/>
<dbReference type="InParanoid" id="M5ECT4"/>
<dbReference type="STRING" id="1293054.HSACCH_00836"/>
<keyword evidence="1" id="KW-1133">Transmembrane helix</keyword>
<sequence length="331" mass="38588">MNINHKSAQFINKKAIRYFSIITLIFILELVLLSGSVEIVNAQDNTFISGQIKVRRGNAASNVKNALVKIGEKKAITDENGHYKISDLKGNNIKIKIYTGSSVFKSSSNSDNDKIFLWQKTIAIKPGENTLNITLNPIISILKYYSDFHEQETWQIAFYAYSNTNKKIESGKIITPNDKEYKMEPHFNSQWHKWWNLNEKITGNYIRKINFEDGTKESFSLIISEADFNMDFPELKYPTSNQNITTKSPIFKYDFSSVNQAYLRIEVKNKDDKWERLDRIILNNNKEYKIKDNILEFGNKYRWTIQTVISAGIIPWKEAKAPYKYFQIQKN</sequence>
<keyword evidence="1" id="KW-0812">Transmembrane</keyword>
<accession>M5ECT4</accession>
<dbReference type="AlphaFoldDB" id="M5ECT4"/>
<feature type="transmembrane region" description="Helical" evidence="1">
    <location>
        <begin position="15"/>
        <end position="37"/>
    </location>
</feature>
<evidence type="ECO:0000313" key="3">
    <source>
        <dbReference type="Proteomes" id="UP000012063"/>
    </source>
</evidence>
<protein>
    <submittedName>
        <fullName evidence="2">Uncharacterized protein</fullName>
    </submittedName>
</protein>
<evidence type="ECO:0000313" key="2">
    <source>
        <dbReference type="EMBL" id="CCU78697.1"/>
    </source>
</evidence>
<dbReference type="Proteomes" id="UP000012063">
    <property type="component" value="Unassembled WGS sequence"/>
</dbReference>
<dbReference type="EMBL" id="CAUI01000005">
    <property type="protein sequence ID" value="CCU78697.1"/>
    <property type="molecule type" value="Genomic_DNA"/>
</dbReference>
<keyword evidence="3" id="KW-1185">Reference proteome</keyword>
<evidence type="ECO:0000256" key="1">
    <source>
        <dbReference type="SAM" id="Phobius"/>
    </source>
</evidence>
<dbReference type="RefSeq" id="WP_005488092.1">
    <property type="nucleotide sequence ID" value="NZ_CAUI01000005.1"/>
</dbReference>